<dbReference type="Proteomes" id="UP000092444">
    <property type="component" value="Unassembled WGS sequence"/>
</dbReference>
<dbReference type="VEuPathDB" id="VectorBase:GMOY000894"/>
<keyword evidence="2" id="KW-1185">Reference proteome</keyword>
<protein>
    <submittedName>
        <fullName evidence="1">Uncharacterized protein</fullName>
    </submittedName>
</protein>
<proteinExistence type="predicted"/>
<dbReference type="EMBL" id="CCAG010023335">
    <property type="status" value="NOT_ANNOTATED_CDS"/>
    <property type="molecule type" value="Genomic_DNA"/>
</dbReference>
<evidence type="ECO:0000313" key="1">
    <source>
        <dbReference type="EnsemblMetazoa" id="GMOY000894-PA"/>
    </source>
</evidence>
<reference evidence="1" key="1">
    <citation type="submission" date="2020-05" db="UniProtKB">
        <authorList>
            <consortium name="EnsemblMetazoa"/>
        </authorList>
    </citation>
    <scope>IDENTIFICATION</scope>
    <source>
        <strain evidence="1">Yale</strain>
    </source>
</reference>
<accession>A0A1B0FBI1</accession>
<evidence type="ECO:0000313" key="2">
    <source>
        <dbReference type="Proteomes" id="UP000092444"/>
    </source>
</evidence>
<organism evidence="1 2">
    <name type="scientific">Glossina morsitans morsitans</name>
    <name type="common">Savannah tsetse fly</name>
    <dbReference type="NCBI Taxonomy" id="37546"/>
    <lineage>
        <taxon>Eukaryota</taxon>
        <taxon>Metazoa</taxon>
        <taxon>Ecdysozoa</taxon>
        <taxon>Arthropoda</taxon>
        <taxon>Hexapoda</taxon>
        <taxon>Insecta</taxon>
        <taxon>Pterygota</taxon>
        <taxon>Neoptera</taxon>
        <taxon>Endopterygota</taxon>
        <taxon>Diptera</taxon>
        <taxon>Brachycera</taxon>
        <taxon>Muscomorpha</taxon>
        <taxon>Hippoboscoidea</taxon>
        <taxon>Glossinidae</taxon>
        <taxon>Glossina</taxon>
    </lineage>
</organism>
<name>A0A1B0FBI1_GLOMM</name>
<sequence length="14" mass="1577">MVSIRNYIPIGEGK</sequence>
<dbReference type="EnsemblMetazoa" id="GMOY000894-RA">
    <property type="protein sequence ID" value="GMOY000894-PA"/>
    <property type="gene ID" value="GMOY000894"/>
</dbReference>